<evidence type="ECO:0000256" key="4">
    <source>
        <dbReference type="ARBA" id="ARBA00022679"/>
    </source>
</evidence>
<feature type="transmembrane region" description="Helical" evidence="9">
    <location>
        <begin position="20"/>
        <end position="43"/>
    </location>
</feature>
<evidence type="ECO:0000256" key="3">
    <source>
        <dbReference type="ARBA" id="ARBA00022553"/>
    </source>
</evidence>
<dbReference type="InterPro" id="IPR003594">
    <property type="entry name" value="HATPase_dom"/>
</dbReference>
<evidence type="ECO:0000256" key="9">
    <source>
        <dbReference type="SAM" id="Phobius"/>
    </source>
</evidence>
<organism evidence="11 12">
    <name type="scientific">Actinocorallia longicatena</name>
    <dbReference type="NCBI Taxonomy" id="111803"/>
    <lineage>
        <taxon>Bacteria</taxon>
        <taxon>Bacillati</taxon>
        <taxon>Actinomycetota</taxon>
        <taxon>Actinomycetes</taxon>
        <taxon>Streptosporangiales</taxon>
        <taxon>Thermomonosporaceae</taxon>
        <taxon>Actinocorallia</taxon>
    </lineage>
</organism>
<dbReference type="PANTHER" id="PTHR24421">
    <property type="entry name" value="NITRATE/NITRITE SENSOR PROTEIN NARX-RELATED"/>
    <property type="match status" value="1"/>
</dbReference>
<evidence type="ECO:0000256" key="6">
    <source>
        <dbReference type="ARBA" id="ARBA00022777"/>
    </source>
</evidence>
<evidence type="ECO:0000313" key="12">
    <source>
        <dbReference type="Proteomes" id="UP001501237"/>
    </source>
</evidence>
<evidence type="ECO:0000259" key="10">
    <source>
        <dbReference type="SMART" id="SM00387"/>
    </source>
</evidence>
<comment type="catalytic activity">
    <reaction evidence="1">
        <text>ATP + protein L-histidine = ADP + protein N-phospho-L-histidine.</text>
        <dbReference type="EC" id="2.7.13.3"/>
    </reaction>
</comment>
<evidence type="ECO:0000256" key="1">
    <source>
        <dbReference type="ARBA" id="ARBA00000085"/>
    </source>
</evidence>
<feature type="transmembrane region" description="Helical" evidence="9">
    <location>
        <begin position="153"/>
        <end position="173"/>
    </location>
</feature>
<protein>
    <recommendedName>
        <fullName evidence="2">histidine kinase</fullName>
        <ecNumber evidence="2">2.7.13.3</ecNumber>
    </recommendedName>
</protein>
<keyword evidence="4" id="KW-0808">Transferase</keyword>
<keyword evidence="9" id="KW-0472">Membrane</keyword>
<evidence type="ECO:0000256" key="8">
    <source>
        <dbReference type="ARBA" id="ARBA00023012"/>
    </source>
</evidence>
<dbReference type="SUPFAM" id="SSF55874">
    <property type="entry name" value="ATPase domain of HSP90 chaperone/DNA topoisomerase II/histidine kinase"/>
    <property type="match status" value="1"/>
</dbReference>
<accession>A0ABP6QA20</accession>
<evidence type="ECO:0000256" key="2">
    <source>
        <dbReference type="ARBA" id="ARBA00012438"/>
    </source>
</evidence>
<dbReference type="EMBL" id="BAAAUV010000007">
    <property type="protein sequence ID" value="GAA3212790.1"/>
    <property type="molecule type" value="Genomic_DNA"/>
</dbReference>
<dbReference type="Gene3D" id="1.20.5.1930">
    <property type="match status" value="1"/>
</dbReference>
<keyword evidence="8" id="KW-0902">Two-component regulatory system</keyword>
<dbReference type="CDD" id="cd16917">
    <property type="entry name" value="HATPase_UhpB-NarQ-NarX-like"/>
    <property type="match status" value="1"/>
</dbReference>
<keyword evidence="12" id="KW-1185">Reference proteome</keyword>
<dbReference type="Proteomes" id="UP001501237">
    <property type="component" value="Unassembled WGS sequence"/>
</dbReference>
<evidence type="ECO:0000256" key="5">
    <source>
        <dbReference type="ARBA" id="ARBA00022741"/>
    </source>
</evidence>
<sequence length="409" mass="44522">MFRLNIAWQGFLLYWQKLLVLVLAALWLTALAAVPLGVGLALLPPLTDLLRRSAEHHRELAGRATGTPVASPYRPAPPGDGTLQRARWILTDPATWRDLIWWFADPVVGGLLVLLPAALLLEGVWGLLLPFFWDRLLQQGYDDWYLFLHVQGSRSLLTIPLGLLLIAAGYLAAPSLWTAHARWTRALLAPDPNQRIRHLEHSRGEVIDAQAAELRRIERDLHDGAQARLVAMGMHLGAAERLLESDPDAARKILADLRQSSSQALAELRDLVRGIHPPVLSDRGLVDAVRALALDSGLPVEVITDLDGRPSPPIESAVYFTVTELLANAAKHSSATEVLIGFEHDDDLLRVIVRDDGRGGARFGTGLLGVQKRLAAFDGSLTLSSPIGGPTAVTMEIPCALSSQKTSSS</sequence>
<comment type="caution">
    <text evidence="11">The sequence shown here is derived from an EMBL/GenBank/DDBJ whole genome shotgun (WGS) entry which is preliminary data.</text>
</comment>
<keyword evidence="9" id="KW-1133">Transmembrane helix</keyword>
<dbReference type="RefSeq" id="WP_344828833.1">
    <property type="nucleotide sequence ID" value="NZ_BAAAUV010000007.1"/>
</dbReference>
<dbReference type="Gene3D" id="3.30.565.10">
    <property type="entry name" value="Histidine kinase-like ATPase, C-terminal domain"/>
    <property type="match status" value="1"/>
</dbReference>
<proteinExistence type="predicted"/>
<dbReference type="InterPro" id="IPR036890">
    <property type="entry name" value="HATPase_C_sf"/>
</dbReference>
<keyword evidence="9" id="KW-0812">Transmembrane</keyword>
<name>A0ABP6QA20_9ACTN</name>
<dbReference type="Pfam" id="PF13796">
    <property type="entry name" value="Sensor"/>
    <property type="match status" value="1"/>
</dbReference>
<dbReference type="PANTHER" id="PTHR24421:SF10">
    <property type="entry name" value="NITRATE_NITRITE SENSOR PROTEIN NARQ"/>
    <property type="match status" value="1"/>
</dbReference>
<reference evidence="12" key="1">
    <citation type="journal article" date="2019" name="Int. J. Syst. Evol. Microbiol.">
        <title>The Global Catalogue of Microorganisms (GCM) 10K type strain sequencing project: providing services to taxonomists for standard genome sequencing and annotation.</title>
        <authorList>
            <consortium name="The Broad Institute Genomics Platform"/>
            <consortium name="The Broad Institute Genome Sequencing Center for Infectious Disease"/>
            <person name="Wu L."/>
            <person name="Ma J."/>
        </authorList>
    </citation>
    <scope>NUCLEOTIDE SEQUENCE [LARGE SCALE GENOMIC DNA]</scope>
    <source>
        <strain evidence="12">JCM 9377</strain>
    </source>
</reference>
<dbReference type="EC" id="2.7.13.3" evidence="2"/>
<feature type="transmembrane region" description="Helical" evidence="9">
    <location>
        <begin position="107"/>
        <end position="133"/>
    </location>
</feature>
<keyword evidence="5" id="KW-0547">Nucleotide-binding</keyword>
<keyword evidence="3" id="KW-0597">Phosphoprotein</keyword>
<dbReference type="Pfam" id="PF07730">
    <property type="entry name" value="HisKA_3"/>
    <property type="match status" value="1"/>
</dbReference>
<keyword evidence="6" id="KW-0418">Kinase</keyword>
<dbReference type="InterPro" id="IPR025828">
    <property type="entry name" value="Put_sensor_dom"/>
</dbReference>
<dbReference type="InterPro" id="IPR050482">
    <property type="entry name" value="Sensor_HK_TwoCompSys"/>
</dbReference>
<dbReference type="InterPro" id="IPR011712">
    <property type="entry name" value="Sig_transdc_His_kin_sub3_dim/P"/>
</dbReference>
<keyword evidence="7" id="KW-0067">ATP-binding</keyword>
<evidence type="ECO:0000256" key="7">
    <source>
        <dbReference type="ARBA" id="ARBA00022840"/>
    </source>
</evidence>
<evidence type="ECO:0000313" key="11">
    <source>
        <dbReference type="EMBL" id="GAA3212790.1"/>
    </source>
</evidence>
<gene>
    <name evidence="11" type="ORF">GCM10010468_32350</name>
</gene>
<dbReference type="SMART" id="SM00387">
    <property type="entry name" value="HATPase_c"/>
    <property type="match status" value="1"/>
</dbReference>
<feature type="domain" description="Histidine kinase/HSP90-like ATPase" evidence="10">
    <location>
        <begin position="313"/>
        <end position="401"/>
    </location>
</feature>
<dbReference type="Pfam" id="PF02518">
    <property type="entry name" value="HATPase_c"/>
    <property type="match status" value="1"/>
</dbReference>